<evidence type="ECO:0000313" key="4">
    <source>
        <dbReference type="EMBL" id="GLI93100.1"/>
    </source>
</evidence>
<keyword evidence="5" id="KW-1185">Reference proteome</keyword>
<comment type="similarity">
    <text evidence="1">Belongs to the methyltransferase superfamily. L-isoaspartyl/D-aspartyl protein methyltransferase family.</text>
</comment>
<dbReference type="AlphaFoldDB" id="A0A9W6GUF2"/>
<dbReference type="GO" id="GO:0004719">
    <property type="term" value="F:protein-L-isoaspartate (D-aspartate) O-methyltransferase activity"/>
    <property type="evidence" value="ECO:0007669"/>
    <property type="project" value="InterPro"/>
</dbReference>
<organism evidence="4 5">
    <name type="scientific">Methylocystis echinoides</name>
    <dbReference type="NCBI Taxonomy" id="29468"/>
    <lineage>
        <taxon>Bacteria</taxon>
        <taxon>Pseudomonadati</taxon>
        <taxon>Pseudomonadota</taxon>
        <taxon>Alphaproteobacteria</taxon>
        <taxon>Hyphomicrobiales</taxon>
        <taxon>Methylocystaceae</taxon>
        <taxon>Methylocystis</taxon>
    </lineage>
</organism>
<evidence type="ECO:0000256" key="3">
    <source>
        <dbReference type="ARBA" id="ARBA00030757"/>
    </source>
</evidence>
<dbReference type="CDD" id="cd02440">
    <property type="entry name" value="AdoMet_MTases"/>
    <property type="match status" value="1"/>
</dbReference>
<reference evidence="4" key="1">
    <citation type="journal article" date="2023" name="Int. J. Syst. Evol. Microbiol.">
        <title>Methylocystis iwaonis sp. nov., a type II methane-oxidizing bacterium from surface soil of a rice paddy field in Japan, and emended description of the genus Methylocystis (ex Whittenbury et al. 1970) Bowman et al. 1993.</title>
        <authorList>
            <person name="Kaise H."/>
            <person name="Sawadogo J.B."/>
            <person name="Alam M.S."/>
            <person name="Ueno C."/>
            <person name="Dianou D."/>
            <person name="Shinjo R."/>
            <person name="Asakawa S."/>
        </authorList>
    </citation>
    <scope>NUCLEOTIDE SEQUENCE</scope>
    <source>
        <strain evidence="4">LMG27198</strain>
    </source>
</reference>
<dbReference type="PANTHER" id="PTHR11579:SF18">
    <property type="entry name" value="PROTEIN-L-ISOASPARTATE O-METHYLTRANSFERASE"/>
    <property type="match status" value="1"/>
</dbReference>
<dbReference type="RefSeq" id="WP_281802721.1">
    <property type="nucleotide sequence ID" value="NZ_BSEC01000001.1"/>
</dbReference>
<dbReference type="SUPFAM" id="SSF53335">
    <property type="entry name" value="S-adenosyl-L-methionine-dependent methyltransferases"/>
    <property type="match status" value="1"/>
</dbReference>
<dbReference type="Proteomes" id="UP001144323">
    <property type="component" value="Unassembled WGS sequence"/>
</dbReference>
<gene>
    <name evidence="4" type="primary">pcm_1</name>
    <name evidence="4" type="ORF">LMG27198_20920</name>
</gene>
<evidence type="ECO:0000313" key="5">
    <source>
        <dbReference type="Proteomes" id="UP001144323"/>
    </source>
</evidence>
<protein>
    <recommendedName>
        <fullName evidence="2">Protein-L-isoaspartate O-methyltransferase</fullName>
    </recommendedName>
    <alternativeName>
        <fullName evidence="3">Protein L-isoaspartyl methyltransferase</fullName>
    </alternativeName>
</protein>
<dbReference type="GO" id="GO:0005737">
    <property type="term" value="C:cytoplasm"/>
    <property type="evidence" value="ECO:0007669"/>
    <property type="project" value="TreeGrafter"/>
</dbReference>
<dbReference type="Gene3D" id="3.40.50.150">
    <property type="entry name" value="Vaccinia Virus protein VP39"/>
    <property type="match status" value="1"/>
</dbReference>
<dbReference type="EMBL" id="BSEC01000001">
    <property type="protein sequence ID" value="GLI93100.1"/>
    <property type="molecule type" value="Genomic_DNA"/>
</dbReference>
<dbReference type="InterPro" id="IPR029063">
    <property type="entry name" value="SAM-dependent_MTases_sf"/>
</dbReference>
<comment type="caution">
    <text evidence="4">The sequence shown here is derived from an EMBL/GenBank/DDBJ whole genome shotgun (WGS) entry which is preliminary data.</text>
</comment>
<name>A0A9W6GUF2_9HYPH</name>
<dbReference type="InterPro" id="IPR000682">
    <property type="entry name" value="PCMT"/>
</dbReference>
<sequence>MNPSSAATAAVEERAALLLAVRRAGVRDISVMRAFESVPREAFAPHKFRDLANNNMALPIGCGQTMSRPSELARRIEALRVGPAHRVLEVGAGSGYCAAILARLAREVVTLERFATLATEARLRLEGLAVDNVTVRHGDGLAPDPELGDFDRILVEAALAERPVTLARRLAPGGALVYVLSEKKAGEKRPRQRLIKLDFSETGELRETDLGPQSLGFAAFGVAQAL</sequence>
<dbReference type="PANTHER" id="PTHR11579">
    <property type="entry name" value="PROTEIN-L-ISOASPARTATE O-METHYLTRANSFERASE"/>
    <property type="match status" value="1"/>
</dbReference>
<proteinExistence type="inferred from homology"/>
<dbReference type="Pfam" id="PF01135">
    <property type="entry name" value="PCMT"/>
    <property type="match status" value="1"/>
</dbReference>
<accession>A0A9W6GUF2</accession>
<evidence type="ECO:0000256" key="2">
    <source>
        <dbReference type="ARBA" id="ARBA00013346"/>
    </source>
</evidence>
<evidence type="ECO:0000256" key="1">
    <source>
        <dbReference type="ARBA" id="ARBA00005369"/>
    </source>
</evidence>